<evidence type="ECO:0000256" key="5">
    <source>
        <dbReference type="ARBA" id="ARBA00022553"/>
    </source>
</evidence>
<feature type="domain" description="Ig-like" evidence="11">
    <location>
        <begin position="815"/>
        <end position="904"/>
    </location>
</feature>
<feature type="domain" description="Ig-like" evidence="11">
    <location>
        <begin position="1634"/>
        <end position="1720"/>
    </location>
</feature>
<name>A0AAV2ZN87_PYXAD</name>
<dbReference type="InterPro" id="IPR036179">
    <property type="entry name" value="Ig-like_dom_sf"/>
</dbReference>
<feature type="domain" description="Ig-like" evidence="11">
    <location>
        <begin position="1994"/>
        <end position="2079"/>
    </location>
</feature>
<dbReference type="InterPro" id="IPR003599">
    <property type="entry name" value="Ig_sub"/>
</dbReference>
<feature type="domain" description="Ig-like" evidence="11">
    <location>
        <begin position="1179"/>
        <end position="1268"/>
    </location>
</feature>
<dbReference type="EMBL" id="DYDO01000008">
    <property type="protein sequence ID" value="DBA19681.1"/>
    <property type="molecule type" value="Genomic_DNA"/>
</dbReference>
<comment type="subcellular location">
    <subcellularLocation>
        <location evidence="2">Cytoplasm</location>
    </subcellularLocation>
    <subcellularLocation>
        <location evidence="1">Nucleus</location>
    </subcellularLocation>
</comment>
<dbReference type="InterPro" id="IPR003598">
    <property type="entry name" value="Ig_sub2"/>
</dbReference>
<keyword evidence="7" id="KW-1015">Disulfide bond</keyword>
<feature type="domain" description="Ig-like" evidence="11">
    <location>
        <begin position="997"/>
        <end position="1074"/>
    </location>
</feature>
<dbReference type="InterPro" id="IPR052385">
    <property type="entry name" value="Obscurin/Obscurin-like_Reg"/>
</dbReference>
<feature type="domain" description="Ig-like" evidence="11">
    <location>
        <begin position="547"/>
        <end position="629"/>
    </location>
</feature>
<feature type="domain" description="Ig-like" evidence="11">
    <location>
        <begin position="1451"/>
        <end position="1528"/>
    </location>
</feature>
<dbReference type="Pfam" id="PF07679">
    <property type="entry name" value="I-set"/>
    <property type="match status" value="21"/>
</dbReference>
<organism evidence="12 13">
    <name type="scientific">Pyxicephalus adspersus</name>
    <name type="common">African bullfrog</name>
    <dbReference type="NCBI Taxonomy" id="30357"/>
    <lineage>
        <taxon>Eukaryota</taxon>
        <taxon>Metazoa</taxon>
        <taxon>Chordata</taxon>
        <taxon>Craniata</taxon>
        <taxon>Vertebrata</taxon>
        <taxon>Euteleostomi</taxon>
        <taxon>Amphibia</taxon>
        <taxon>Batrachia</taxon>
        <taxon>Anura</taxon>
        <taxon>Neobatrachia</taxon>
        <taxon>Ranoidea</taxon>
        <taxon>Pyxicephalidae</taxon>
        <taxon>Pyxicephalinae</taxon>
        <taxon>Pyxicephalus</taxon>
    </lineage>
</organism>
<evidence type="ECO:0000256" key="1">
    <source>
        <dbReference type="ARBA" id="ARBA00004123"/>
    </source>
</evidence>
<evidence type="ECO:0000256" key="9">
    <source>
        <dbReference type="ARBA" id="ARBA00023319"/>
    </source>
</evidence>
<feature type="domain" description="Ig-like" evidence="11">
    <location>
        <begin position="368"/>
        <end position="450"/>
    </location>
</feature>
<feature type="domain" description="Ig-like" evidence="11">
    <location>
        <begin position="1543"/>
        <end position="1632"/>
    </location>
</feature>
<evidence type="ECO:0000256" key="4">
    <source>
        <dbReference type="ARBA" id="ARBA00022490"/>
    </source>
</evidence>
<feature type="domain" description="Ig-like" evidence="11">
    <location>
        <begin position="1088"/>
        <end position="1177"/>
    </location>
</feature>
<comment type="caution">
    <text evidence="12">The sequence shown here is derived from an EMBL/GenBank/DDBJ whole genome shotgun (WGS) entry which is preliminary data.</text>
</comment>
<keyword evidence="9" id="KW-0393">Immunoglobulin domain</keyword>
<dbReference type="Proteomes" id="UP001181693">
    <property type="component" value="Unassembled WGS sequence"/>
</dbReference>
<dbReference type="FunFam" id="2.60.40.10:FF:001084">
    <property type="entry name" value="obscurin-like isoform X3"/>
    <property type="match status" value="1"/>
</dbReference>
<feature type="domain" description="Ig-like" evidence="11">
    <location>
        <begin position="275"/>
        <end position="356"/>
    </location>
</feature>
<dbReference type="FunFam" id="2.60.40.10:FF:000211">
    <property type="entry name" value="Obscurin-like protein 1"/>
    <property type="match status" value="3"/>
</dbReference>
<dbReference type="SMART" id="SM00408">
    <property type="entry name" value="IGc2"/>
    <property type="match status" value="20"/>
</dbReference>
<evidence type="ECO:0000313" key="12">
    <source>
        <dbReference type="EMBL" id="DBA19681.1"/>
    </source>
</evidence>
<dbReference type="FunFam" id="2.60.40.10:FF:001452">
    <property type="entry name" value="Uncharacterized protein, isoform F"/>
    <property type="match status" value="1"/>
</dbReference>
<evidence type="ECO:0000256" key="7">
    <source>
        <dbReference type="ARBA" id="ARBA00023157"/>
    </source>
</evidence>
<dbReference type="InterPro" id="IPR007110">
    <property type="entry name" value="Ig-like_dom"/>
</dbReference>
<keyword evidence="13" id="KW-1185">Reference proteome</keyword>
<keyword evidence="6" id="KW-0677">Repeat</keyword>
<dbReference type="FunFam" id="2.60.40.10:FF:000050">
    <property type="entry name" value="Titin isoform B"/>
    <property type="match status" value="1"/>
</dbReference>
<keyword evidence="8" id="KW-0539">Nucleus</keyword>
<dbReference type="CDD" id="cd00096">
    <property type="entry name" value="Ig"/>
    <property type="match status" value="2"/>
</dbReference>
<feature type="domain" description="Ig-like" evidence="11">
    <location>
        <begin position="1270"/>
        <end position="1348"/>
    </location>
</feature>
<dbReference type="Pfam" id="PF13927">
    <property type="entry name" value="Ig_3"/>
    <property type="match status" value="1"/>
</dbReference>
<feature type="domain" description="Ig-like" evidence="11">
    <location>
        <begin position="906"/>
        <end position="993"/>
    </location>
</feature>
<reference evidence="12" key="1">
    <citation type="thesis" date="2020" institute="ProQuest LLC" country="789 East Eisenhower Parkway, Ann Arbor, MI, USA">
        <title>Comparative Genomics and Chromosome Evolution.</title>
        <authorList>
            <person name="Mudd A.B."/>
        </authorList>
    </citation>
    <scope>NUCLEOTIDE SEQUENCE</scope>
    <source>
        <strain evidence="12">1538</strain>
        <tissue evidence="12">Blood</tissue>
    </source>
</reference>
<dbReference type="SUPFAM" id="SSF48726">
    <property type="entry name" value="Immunoglobulin"/>
    <property type="match status" value="25"/>
</dbReference>
<feature type="domain" description="Ig-like" evidence="11">
    <location>
        <begin position="1726"/>
        <end position="1901"/>
    </location>
</feature>
<comment type="similarity">
    <text evidence="3">Belongs to the protein kinase superfamily. CAMK Ser/Thr protein kinase family.</text>
</comment>
<dbReference type="SMART" id="SM00409">
    <property type="entry name" value="IG"/>
    <property type="match status" value="25"/>
</dbReference>
<dbReference type="FunFam" id="2.60.40.10:FF:000612">
    <property type="entry name" value="palladin isoform X1"/>
    <property type="match status" value="1"/>
</dbReference>
<dbReference type="GO" id="GO:0005737">
    <property type="term" value="C:cytoplasm"/>
    <property type="evidence" value="ECO:0007669"/>
    <property type="project" value="UniProtKB-SubCell"/>
</dbReference>
<feature type="compositionally biased region" description="Polar residues" evidence="10">
    <location>
        <begin position="125"/>
        <end position="141"/>
    </location>
</feature>
<dbReference type="InterPro" id="IPR013098">
    <property type="entry name" value="Ig_I-set"/>
</dbReference>
<keyword evidence="5" id="KW-0597">Phosphoprotein</keyword>
<gene>
    <name evidence="12" type="ORF">GDO54_015481</name>
</gene>
<keyword evidence="4" id="KW-0963">Cytoplasm</keyword>
<dbReference type="FunFam" id="2.60.40.10:FF:000241">
    <property type="entry name" value="obscurin-like protein 1 isoform X2"/>
    <property type="match status" value="10"/>
</dbReference>
<proteinExistence type="inferred from homology"/>
<dbReference type="PANTHER" id="PTHR35971:SF5">
    <property type="entry name" value="OBSCURIN LIKE CYTOSKELETAL ADAPTOR 1"/>
    <property type="match status" value="1"/>
</dbReference>
<dbReference type="GO" id="GO:0005634">
    <property type="term" value="C:nucleus"/>
    <property type="evidence" value="ECO:0007669"/>
    <property type="project" value="UniProtKB-SubCell"/>
</dbReference>
<feature type="domain" description="Ig-like" evidence="11">
    <location>
        <begin position="2173"/>
        <end position="2257"/>
    </location>
</feature>
<evidence type="ECO:0000256" key="3">
    <source>
        <dbReference type="ARBA" id="ARBA00006692"/>
    </source>
</evidence>
<evidence type="ECO:0000313" key="13">
    <source>
        <dbReference type="Proteomes" id="UP001181693"/>
    </source>
</evidence>
<sequence>MAAVSLPSHNSHVALEMPGNAPRFLYFPRSVSAPIGTHAVLRCRISGDPPPCVLWERVGNIRLELGDRCYTQQDGDWYQLVISDLRLEDSGHYMCRASNWAGEGYAGAKLTVTLNEPRTGLPTDSPLSTKYTTNSMTESSQPELSVEASAVGQQLTANDDHNGGQDFQPHFILVPSSQRLTRGQSVEFACRVSGKPEPVIRWEKDGRSLDEICDGSHYRLSPDGHTLCISHVRPPDAGVYVCRATNPLGQCLAAAVLLVEPTPRQGPEPVPGDPPAQVKVFTVNEGKHAKLRCLVTGKPRPEIVWRKDGRTVSPGRRTLIYEDRDGHFILKVLFCRQQDRGLYVCGASNSAGNTLSAVMLHVREVGDPFPNPFRDIAVREGQDAVLECSVPEGTRTSWYLEDQRLHPGKRHQMEEHGSIRRLIIRGARTDDDGVYVCQTHKGAQSIAEVAVRGPIVKRLPRRLEIAEGGNAAFCAETESEAEQVGWTHNGHILFENQRTVVQSFGRTHVLVLVAVTQKDAGIIQFHAGLSESTCQLRVKARGSSIAPASGEPASRTLDAGQPICLSCQVPSSGAKVRWMKDGKEVETGGRFSLQSDGRMRRLLISSSESLDSGTYTCHSADDNISFSITVKEPPVKIINTSNDTEHKSASGERMVLSCEVSRENAHVRWYRDGVEIQESDSIRLDSDGRHRKLFIMCARPEDSGEYVCNAGNDSVFYNVTITDPPVKIINTSDDTEHKHESGDAIVLSCELSRENAQVRWYQDGVEVEESDNIKLESDGRHRRLVIACATPEDSGEFVCDTGDDSVFYNVSVTEPIVKIVNTSDDAEQRGVSGESMVLSCELSRENGTISWYKDGVEIEESENIRLESDGKRRRLVITTARPEDSGEYTCDTGHDCLSYHVTVAEPPVKIVNTDDDTEHKHVSGEHMVLSCEVSRKNAAVRWYKDGIELEESDNIRIEVDGCHRRLVIVSAQPQDSGEFVCDAGDDSIFYKVTVKDPPVKIINADDDLEYSFLSGERVELSCEVSRENAEVRWYKDGEELHDSNSIVLEADGCHRRLIITSADISDSGEYVCDAVDDSIFYNVMVADPPVKIINTGDDTEHRHLSGEPIVLSCELSRDNAQVRWYQDGVEIEEGANIRLESDGRHRRLIITNATPEDSGEFVCDAGDYSVFYNVTVTEPPVKILNADDDTDERYLSGEELVLSCELSRENVTVRWYKDGERLEENERIQLECDGRHRRLVILSAQPCDSGEFVCDAGEDSIFYNVTVTDPPVKIVNTSDDVEHRCISGGQVVLSCEVSRENAKVCWYKDGVEVEDEDVILESEGKHRRLIIPNAQVKDSGEYVCDAKDDCVFYMVMVKEPPVKIINTSDDTELTYLTGEQLELSCEVSRENAMVQWFKDGIEVEEMENIRVESDGSQHRLIIPSAKIQDSGKFVCDAIDDSVFYYVKVTEPPVKFVNICEDTDLTGVNGEPVVLTCEVSRENAKVRWYRDGVELEENDNIRMESDGRIRRLVIKSAQMQDSGEFVCDAGDDAVFYSLLMTEPPTKIIFPETHSQDLEYLTGERVELMIEVSRNNSAVRWFKDGLEVDEDDNLQLITYGPRRCLILARATVDDSGEYICDTDSDSVTFDVKVSEPPAKFVSSGCSPSVLHVTEGDPLTIVCELTRTPDVIRWIKNGQKVTPDGNLTMDNDGEKCMLSFLGTQPEHAGQYECNVGTDSHTFQVHVDAPRQVEFLTELQNVTVLEGEAATFKCVVSPDDVILQWELNGSPVNSDRRASMASNGLCHSLTLHGCRLSDSGTIIANAEGLISRARLRVQEAHVMFAQGLEDKEVEEEEDVTFQVQVNTERGEVRWVKQGVVIQPSDRFTLEDTGSTHKLTIHGVQASDRGRYSCESLHDRTDCRLNVLPRSIAIKKGLKDVKCQEGSNMEFIVELSHEGLNGEWWKGGVRLSSDDRCVIRTSGRQHFLHLSDLNLADSSVIAFTTDILRTTAQLTVIEPPLTITQPPHDFVVNEGGLATFQCEVSKQEAVVTWSKDGVQLVPSTSCRMFSVGRRRILHLSQCEPQNAGTYTCHVEELTASANLRVLEQEPQVLKDLQDVEIIENDNAAFICELSCAQAKGEWFKNGERIKVSSTTKIRQEGRRHFLLICGAHCEDSGEILFRARRIESRAKLVVTELPVRIVKALRDKTALQGHRVILECKVNPARARVTWLRGGQVILPSEKYQITSEDAYRTLFINDVGPEDEDVYTLKTSGGQSSARLLVEGLAIQLLRNLRDVKVTAPNDACFECEVSIPLPRPPQWSLNGVLLHNGGDVVIESRGNRHRLVLKDTHPGLSGTVRFTAGKTRSEARLTVLEQ</sequence>
<dbReference type="InterPro" id="IPR013783">
    <property type="entry name" value="Ig-like_fold"/>
</dbReference>
<dbReference type="Gene3D" id="2.60.40.10">
    <property type="entry name" value="Immunoglobulins"/>
    <property type="match status" value="25"/>
</dbReference>
<feature type="domain" description="Ig-like" evidence="11">
    <location>
        <begin position="724"/>
        <end position="813"/>
    </location>
</feature>
<feature type="domain" description="Ig-like" evidence="11">
    <location>
        <begin position="22"/>
        <end position="113"/>
    </location>
</feature>
<protein>
    <recommendedName>
        <fullName evidence="11">Ig-like domain-containing protein</fullName>
    </recommendedName>
</protein>
<evidence type="ECO:0000259" key="11">
    <source>
        <dbReference type="PROSITE" id="PS50835"/>
    </source>
</evidence>
<evidence type="ECO:0000256" key="10">
    <source>
        <dbReference type="SAM" id="MobiDB-lite"/>
    </source>
</evidence>
<evidence type="ECO:0000256" key="2">
    <source>
        <dbReference type="ARBA" id="ARBA00004496"/>
    </source>
</evidence>
<feature type="domain" description="Ig-like" evidence="11">
    <location>
        <begin position="633"/>
        <end position="722"/>
    </location>
</feature>
<dbReference type="PANTHER" id="PTHR35971">
    <property type="entry name" value="SI:DKEY-31G6.6"/>
    <property type="match status" value="1"/>
</dbReference>
<dbReference type="PROSITE" id="PS50835">
    <property type="entry name" value="IG_LIKE"/>
    <property type="match status" value="20"/>
</dbReference>
<accession>A0AAV2ZN87</accession>
<dbReference type="FunFam" id="2.60.40.10:FF:001811">
    <property type="entry name" value="Obscurin like 1"/>
    <property type="match status" value="1"/>
</dbReference>
<dbReference type="FunFam" id="2.60.40.10:FF:000502">
    <property type="entry name" value="obscurin-like protein 1 isoform X2"/>
    <property type="match status" value="1"/>
</dbReference>
<feature type="region of interest" description="Disordered" evidence="10">
    <location>
        <begin position="116"/>
        <end position="141"/>
    </location>
</feature>
<evidence type="ECO:0000256" key="6">
    <source>
        <dbReference type="ARBA" id="ARBA00022737"/>
    </source>
</evidence>
<feature type="domain" description="Ig-like" evidence="11">
    <location>
        <begin position="169"/>
        <end position="246"/>
    </location>
</feature>
<feature type="domain" description="Ig-like" evidence="11">
    <location>
        <begin position="1360"/>
        <end position="1449"/>
    </location>
</feature>
<evidence type="ECO:0000256" key="8">
    <source>
        <dbReference type="ARBA" id="ARBA00023242"/>
    </source>
</evidence>